<proteinExistence type="predicted"/>
<evidence type="ECO:0000313" key="2">
    <source>
        <dbReference type="Proteomes" id="UP001172457"/>
    </source>
</evidence>
<gene>
    <name evidence="1" type="ORF">OSB04_008503</name>
</gene>
<accession>A0AA38TUG5</accession>
<dbReference type="AlphaFoldDB" id="A0AA38TUG5"/>
<dbReference type="EMBL" id="JARYMX010000002">
    <property type="protein sequence ID" value="KAJ9563343.1"/>
    <property type="molecule type" value="Genomic_DNA"/>
</dbReference>
<protein>
    <submittedName>
        <fullName evidence="1">Uncharacterized protein</fullName>
    </submittedName>
</protein>
<name>A0AA38TUG5_9ASTR</name>
<keyword evidence="2" id="KW-1185">Reference proteome</keyword>
<sequence length="134" mass="15016">MGVEIRVPYSCHIPACLIQEEEEEEEAIVRALKITTSNNGFHFTSLLFISFQLLSSISQATVPASERFTYVNGGDLGVYIVEYDADYRALPAFRNPFQLCFYNTTPNQFTLALPRINNGCLVNLMCSIISVHVS</sequence>
<comment type="caution">
    <text evidence="1">The sequence shown here is derived from an EMBL/GenBank/DDBJ whole genome shotgun (WGS) entry which is preliminary data.</text>
</comment>
<dbReference type="Proteomes" id="UP001172457">
    <property type="component" value="Chromosome 2"/>
</dbReference>
<reference evidence="1" key="1">
    <citation type="submission" date="2023-03" db="EMBL/GenBank/DDBJ databases">
        <title>Chromosome-scale reference genome and RAD-based genetic map of yellow starthistle (Centaurea solstitialis) reveal putative structural variation and QTLs associated with invader traits.</title>
        <authorList>
            <person name="Reatini B."/>
            <person name="Cang F.A."/>
            <person name="Jiang Q."/>
            <person name="Mckibben M.T.W."/>
            <person name="Barker M.S."/>
            <person name="Rieseberg L.H."/>
            <person name="Dlugosch K.M."/>
        </authorList>
    </citation>
    <scope>NUCLEOTIDE SEQUENCE</scope>
    <source>
        <strain evidence="1">CAN-66</strain>
        <tissue evidence="1">Leaf</tissue>
    </source>
</reference>
<evidence type="ECO:0000313" key="1">
    <source>
        <dbReference type="EMBL" id="KAJ9563343.1"/>
    </source>
</evidence>
<organism evidence="1 2">
    <name type="scientific">Centaurea solstitialis</name>
    <name type="common">yellow star-thistle</name>
    <dbReference type="NCBI Taxonomy" id="347529"/>
    <lineage>
        <taxon>Eukaryota</taxon>
        <taxon>Viridiplantae</taxon>
        <taxon>Streptophyta</taxon>
        <taxon>Embryophyta</taxon>
        <taxon>Tracheophyta</taxon>
        <taxon>Spermatophyta</taxon>
        <taxon>Magnoliopsida</taxon>
        <taxon>eudicotyledons</taxon>
        <taxon>Gunneridae</taxon>
        <taxon>Pentapetalae</taxon>
        <taxon>asterids</taxon>
        <taxon>campanulids</taxon>
        <taxon>Asterales</taxon>
        <taxon>Asteraceae</taxon>
        <taxon>Carduoideae</taxon>
        <taxon>Cardueae</taxon>
        <taxon>Centaureinae</taxon>
        <taxon>Centaurea</taxon>
    </lineage>
</organism>